<evidence type="ECO:0000313" key="3">
    <source>
        <dbReference type="Proteomes" id="UP000184040"/>
    </source>
</evidence>
<dbReference type="RefSeq" id="WP_073129082.1">
    <property type="nucleotide sequence ID" value="NZ_FQZA01000008.1"/>
</dbReference>
<organism evidence="2 3">
    <name type="scientific">Palleronia salina</name>
    <dbReference type="NCBI Taxonomy" id="313368"/>
    <lineage>
        <taxon>Bacteria</taxon>
        <taxon>Pseudomonadati</taxon>
        <taxon>Pseudomonadota</taxon>
        <taxon>Alphaproteobacteria</taxon>
        <taxon>Rhodobacterales</taxon>
        <taxon>Roseobacteraceae</taxon>
        <taxon>Palleronia</taxon>
    </lineage>
</organism>
<keyword evidence="3" id="KW-1185">Reference proteome</keyword>
<evidence type="ECO:0000256" key="1">
    <source>
        <dbReference type="SAM" id="MobiDB-lite"/>
    </source>
</evidence>
<sequence length="129" mass="13367">MRLIKLTLFGCGLIAVATLFSAGGATGVIPVSTASPIAGAALSAAGATAPSTAPSLLERTVRLTLRMAREMEEKRGEDGTRFQNSFAENEDGRRVLKLEPVGAVPAPDRDLAGLAANQSKSLPVPRARP</sequence>
<gene>
    <name evidence="2" type="ORF">SAMN04488012_108122</name>
</gene>
<accession>A0A1M6IV48</accession>
<feature type="region of interest" description="Disordered" evidence="1">
    <location>
        <begin position="98"/>
        <end position="129"/>
    </location>
</feature>
<name>A0A1M6IV48_9RHOB</name>
<dbReference type="AlphaFoldDB" id="A0A1M6IV48"/>
<protein>
    <submittedName>
        <fullName evidence="2">Uncharacterized protein</fullName>
    </submittedName>
</protein>
<evidence type="ECO:0000313" key="2">
    <source>
        <dbReference type="EMBL" id="SHJ38361.1"/>
    </source>
</evidence>
<proteinExistence type="predicted"/>
<reference evidence="2 3" key="1">
    <citation type="submission" date="2016-11" db="EMBL/GenBank/DDBJ databases">
        <authorList>
            <person name="Jaros S."/>
            <person name="Januszkiewicz K."/>
            <person name="Wedrychowicz H."/>
        </authorList>
    </citation>
    <scope>NUCLEOTIDE SEQUENCE [LARGE SCALE GENOMIC DNA]</scope>
    <source>
        <strain evidence="2 3">DSM 26892</strain>
    </source>
</reference>
<dbReference type="Proteomes" id="UP000184040">
    <property type="component" value="Unassembled WGS sequence"/>
</dbReference>
<dbReference type="EMBL" id="FQZA01000008">
    <property type="protein sequence ID" value="SHJ38361.1"/>
    <property type="molecule type" value="Genomic_DNA"/>
</dbReference>
<dbReference type="STRING" id="313368.SAMN04488012_108122"/>